<keyword evidence="8" id="KW-0547">Nucleotide-binding</keyword>
<keyword evidence="5" id="KW-0597">Phosphoprotein</keyword>
<evidence type="ECO:0000256" key="13">
    <source>
        <dbReference type="SAM" id="Coils"/>
    </source>
</evidence>
<dbReference type="Gene3D" id="3.30.450.20">
    <property type="entry name" value="PAS domain"/>
    <property type="match status" value="1"/>
</dbReference>
<evidence type="ECO:0000256" key="9">
    <source>
        <dbReference type="ARBA" id="ARBA00022777"/>
    </source>
</evidence>
<keyword evidence="17" id="KW-1185">Reference proteome</keyword>
<keyword evidence="11 14" id="KW-1133">Transmembrane helix</keyword>
<protein>
    <recommendedName>
        <fullName evidence="3">histidine kinase</fullName>
        <ecNumber evidence="3">2.7.13.3</ecNumber>
    </recommendedName>
</protein>
<evidence type="ECO:0000313" key="17">
    <source>
        <dbReference type="Proteomes" id="UP001241605"/>
    </source>
</evidence>
<dbReference type="InterPro" id="IPR036097">
    <property type="entry name" value="HisK_dim/P_sf"/>
</dbReference>
<dbReference type="SUPFAM" id="SSF47384">
    <property type="entry name" value="Homodimeric domain of signal transducing histidine kinase"/>
    <property type="match status" value="1"/>
</dbReference>
<dbReference type="Gene3D" id="1.10.287.130">
    <property type="match status" value="1"/>
</dbReference>
<evidence type="ECO:0000259" key="15">
    <source>
        <dbReference type="PROSITE" id="PS50109"/>
    </source>
</evidence>
<dbReference type="SMART" id="SM00388">
    <property type="entry name" value="HisKA"/>
    <property type="match status" value="1"/>
</dbReference>
<gene>
    <name evidence="16" type="ORF">QF118_11780</name>
</gene>
<dbReference type="InterPro" id="IPR003594">
    <property type="entry name" value="HATPase_dom"/>
</dbReference>
<dbReference type="EMBL" id="CP124616">
    <property type="protein sequence ID" value="WGW02619.1"/>
    <property type="molecule type" value="Genomic_DNA"/>
</dbReference>
<keyword evidence="10 16" id="KW-0067">ATP-binding</keyword>
<evidence type="ECO:0000256" key="6">
    <source>
        <dbReference type="ARBA" id="ARBA00022679"/>
    </source>
</evidence>
<evidence type="ECO:0000256" key="12">
    <source>
        <dbReference type="ARBA" id="ARBA00023012"/>
    </source>
</evidence>
<dbReference type="SMART" id="SM00387">
    <property type="entry name" value="HATPase_c"/>
    <property type="match status" value="1"/>
</dbReference>
<sequence length="580" mass="61326">MVSKPITRGLVALVSLAAVAGLGWGVWRYGYAQALDQVSARAASDLALASDRLVTELKRYRMTAVLMSDHPALAALHAGGSKAEADALLLETVDKTGAQSAFYLDASGRVLASANGRAPDGIAQSGYFGRALQGALGVAQGTDLGFGSRTYVHAAPSFEPGGAVRGVLVVAVDIDDLEEDWRGSTPAVFFRDANGAIFVTNRSELLFWQVGPQGMAPPGQAVRPVATHLVGAHEVWTQKLSPYVPEMALHLSQDLPVIGLTGDVLVDVAPARRLAALQAASVAALCLFFGALLLMATARRQALTQANAELEGHVRARTQDLTDANVALRREVRERMEAEAALKRAQDDLVQAGKLSALGQMSAGISHELNQPLMAIRQFAENGAAFLERGNTRAAADNLGRISQLAARAGRIIKNLRAFARNESEPMGKVDLVAVIDTAVELTEARLRGEGVALDWQRPEAAVFALGGEVRLSQVFVNLINNAADAMAGQSDKRISIALEAAERLTVLVRDTGPGIADPERIFEPFYTTKQVGGDGMGLGLSISYGLVQSFGGNIRGSNAPGGGAMFTVDLDYWREEAAA</sequence>
<keyword evidence="7 14" id="KW-0812">Transmembrane</keyword>
<dbReference type="PROSITE" id="PS50109">
    <property type="entry name" value="HIS_KIN"/>
    <property type="match status" value="1"/>
</dbReference>
<reference evidence="16 17" key="1">
    <citation type="submission" date="2023-05" db="EMBL/GenBank/DDBJ databases">
        <title>YMD87, complete Genome.</title>
        <authorList>
            <person name="Zhang J."/>
            <person name="Xu X."/>
        </authorList>
    </citation>
    <scope>NUCLEOTIDE SEQUENCE [LARGE SCALE GENOMIC DNA]</scope>
    <source>
        <strain evidence="16 17">YMD87</strain>
    </source>
</reference>
<evidence type="ECO:0000256" key="14">
    <source>
        <dbReference type="SAM" id="Phobius"/>
    </source>
</evidence>
<dbReference type="PIRSF" id="PIRSF036431">
    <property type="entry name" value="STHK_DctB"/>
    <property type="match status" value="1"/>
</dbReference>
<accession>A0ABY8QDP4</accession>
<dbReference type="PANTHER" id="PTHR43065">
    <property type="entry name" value="SENSOR HISTIDINE KINASE"/>
    <property type="match status" value="1"/>
</dbReference>
<keyword evidence="9" id="KW-0418">Kinase</keyword>
<evidence type="ECO:0000256" key="10">
    <source>
        <dbReference type="ARBA" id="ARBA00022840"/>
    </source>
</evidence>
<keyword evidence="13" id="KW-0175">Coiled coil</keyword>
<feature type="domain" description="Histidine kinase" evidence="15">
    <location>
        <begin position="364"/>
        <end position="575"/>
    </location>
</feature>
<comment type="catalytic activity">
    <reaction evidence="1">
        <text>ATP + protein L-histidine = ADP + protein N-phospho-L-histidine.</text>
        <dbReference type="EC" id="2.7.13.3"/>
    </reaction>
</comment>
<name>A0ABY8QDP4_9RHOB</name>
<dbReference type="InterPro" id="IPR004358">
    <property type="entry name" value="Sig_transdc_His_kin-like_C"/>
</dbReference>
<dbReference type="PRINTS" id="PR00344">
    <property type="entry name" value="BCTRLSENSOR"/>
</dbReference>
<evidence type="ECO:0000256" key="1">
    <source>
        <dbReference type="ARBA" id="ARBA00000085"/>
    </source>
</evidence>
<evidence type="ECO:0000256" key="2">
    <source>
        <dbReference type="ARBA" id="ARBA00004651"/>
    </source>
</evidence>
<evidence type="ECO:0000256" key="3">
    <source>
        <dbReference type="ARBA" id="ARBA00012438"/>
    </source>
</evidence>
<dbReference type="RefSeq" id="WP_282299251.1">
    <property type="nucleotide sequence ID" value="NZ_CP124616.1"/>
</dbReference>
<dbReference type="GO" id="GO:0005524">
    <property type="term" value="F:ATP binding"/>
    <property type="evidence" value="ECO:0007669"/>
    <property type="project" value="UniProtKB-KW"/>
</dbReference>
<dbReference type="Pfam" id="PF02518">
    <property type="entry name" value="HATPase_c"/>
    <property type="match status" value="1"/>
</dbReference>
<evidence type="ECO:0000256" key="5">
    <source>
        <dbReference type="ARBA" id="ARBA00022553"/>
    </source>
</evidence>
<keyword evidence="14" id="KW-0472">Membrane</keyword>
<dbReference type="PANTHER" id="PTHR43065:SF46">
    <property type="entry name" value="C4-DICARBOXYLATE TRANSPORT SENSOR PROTEIN DCTB"/>
    <property type="match status" value="1"/>
</dbReference>
<dbReference type="SUPFAM" id="SSF103190">
    <property type="entry name" value="Sensory domain-like"/>
    <property type="match status" value="1"/>
</dbReference>
<feature type="coiled-coil region" evidence="13">
    <location>
        <begin position="328"/>
        <end position="355"/>
    </location>
</feature>
<dbReference type="Pfam" id="PF00512">
    <property type="entry name" value="HisKA"/>
    <property type="match status" value="1"/>
</dbReference>
<dbReference type="CDD" id="cd00082">
    <property type="entry name" value="HisKA"/>
    <property type="match status" value="1"/>
</dbReference>
<dbReference type="EC" id="2.7.13.3" evidence="3"/>
<feature type="transmembrane region" description="Helical" evidence="14">
    <location>
        <begin position="275"/>
        <end position="296"/>
    </location>
</feature>
<keyword evidence="12" id="KW-0902">Two-component regulatory system</keyword>
<proteinExistence type="predicted"/>
<comment type="subcellular location">
    <subcellularLocation>
        <location evidence="2">Cell membrane</location>
        <topology evidence="2">Multi-pass membrane protein</topology>
    </subcellularLocation>
</comment>
<dbReference type="InterPro" id="IPR029151">
    <property type="entry name" value="Sensor-like_sf"/>
</dbReference>
<dbReference type="Gene3D" id="3.30.565.10">
    <property type="entry name" value="Histidine kinase-like ATPase, C-terminal domain"/>
    <property type="match status" value="1"/>
</dbReference>
<dbReference type="InterPro" id="IPR003661">
    <property type="entry name" value="HisK_dim/P_dom"/>
</dbReference>
<dbReference type="InterPro" id="IPR005467">
    <property type="entry name" value="His_kinase_dom"/>
</dbReference>
<evidence type="ECO:0000256" key="11">
    <source>
        <dbReference type="ARBA" id="ARBA00022989"/>
    </source>
</evidence>
<keyword evidence="4" id="KW-1003">Cell membrane</keyword>
<evidence type="ECO:0000256" key="4">
    <source>
        <dbReference type="ARBA" id="ARBA00022475"/>
    </source>
</evidence>
<dbReference type="Proteomes" id="UP001241605">
    <property type="component" value="Chromosome"/>
</dbReference>
<evidence type="ECO:0000256" key="8">
    <source>
        <dbReference type="ARBA" id="ARBA00022741"/>
    </source>
</evidence>
<dbReference type="InterPro" id="IPR036890">
    <property type="entry name" value="HATPase_C_sf"/>
</dbReference>
<dbReference type="SUPFAM" id="SSF55874">
    <property type="entry name" value="ATPase domain of HSP90 chaperone/DNA topoisomerase II/histidine kinase"/>
    <property type="match status" value="1"/>
</dbReference>
<organism evidence="16 17">
    <name type="scientific">Tropicibacter oceani</name>
    <dbReference type="NCBI Taxonomy" id="3058420"/>
    <lineage>
        <taxon>Bacteria</taxon>
        <taxon>Pseudomonadati</taxon>
        <taxon>Pseudomonadota</taxon>
        <taxon>Alphaproteobacteria</taxon>
        <taxon>Rhodobacterales</taxon>
        <taxon>Roseobacteraceae</taxon>
        <taxon>Tropicibacter</taxon>
    </lineage>
</organism>
<keyword evidence="6" id="KW-0808">Transferase</keyword>
<evidence type="ECO:0000256" key="7">
    <source>
        <dbReference type="ARBA" id="ARBA00022692"/>
    </source>
</evidence>
<dbReference type="InterPro" id="IPR017055">
    <property type="entry name" value="Sig_transdc_His_kinase_DctB"/>
</dbReference>
<evidence type="ECO:0000313" key="16">
    <source>
        <dbReference type="EMBL" id="WGW02619.1"/>
    </source>
</evidence>